<dbReference type="PANTHER" id="PTHR10500:SF7">
    <property type="entry name" value="BETA-MICROSEMINOPROTEIN"/>
    <property type="match status" value="1"/>
</dbReference>
<organism evidence="6 7">
    <name type="scientific">Alligator mississippiensis</name>
    <name type="common">American alligator</name>
    <dbReference type="NCBI Taxonomy" id="8496"/>
    <lineage>
        <taxon>Eukaryota</taxon>
        <taxon>Metazoa</taxon>
        <taxon>Chordata</taxon>
        <taxon>Craniata</taxon>
        <taxon>Vertebrata</taxon>
        <taxon>Euteleostomi</taxon>
        <taxon>Archelosauria</taxon>
        <taxon>Archosauria</taxon>
        <taxon>Crocodylia</taxon>
        <taxon>Alligatoridae</taxon>
        <taxon>Alligatorinae</taxon>
        <taxon>Alligator</taxon>
    </lineage>
</organism>
<dbReference type="InterPro" id="IPR008735">
    <property type="entry name" value="PSP94"/>
</dbReference>
<dbReference type="Gene3D" id="2.10.70.10">
    <property type="entry name" value="Complement Module, domain 1"/>
    <property type="match status" value="1"/>
</dbReference>
<protein>
    <submittedName>
        <fullName evidence="6">Beta-microseminoprotein-like</fullName>
    </submittedName>
</protein>
<dbReference type="SUPFAM" id="SSF57603">
    <property type="entry name" value="FnI-like domain"/>
    <property type="match status" value="1"/>
</dbReference>
<dbReference type="OrthoDB" id="9969981at2759"/>
<dbReference type="GO" id="GO:0005576">
    <property type="term" value="C:extracellular region"/>
    <property type="evidence" value="ECO:0007669"/>
    <property type="project" value="UniProtKB-SubCell"/>
</dbReference>
<sequence length="111" mass="12628">MKWFLGFFLAIGILVTVCDAYCFFQQNNLKESTEGCVENGKLYEFGTTWQSEDCHTCSCSHRGMRCCSIAHSPVGYDTDKCEKIFNKDACSYKVVEKTDPSKECEVYSWVG</sequence>
<dbReference type="KEGG" id="amj:102566241"/>
<accession>A0A151MKS1</accession>
<proteinExistence type="inferred from homology"/>
<evidence type="ECO:0000313" key="7">
    <source>
        <dbReference type="Proteomes" id="UP000050525"/>
    </source>
</evidence>
<keyword evidence="3" id="KW-0964">Secreted</keyword>
<dbReference type="Pfam" id="PF05825">
    <property type="entry name" value="PSP94"/>
    <property type="match status" value="1"/>
</dbReference>
<dbReference type="PhylomeDB" id="A0A151MKS1"/>
<evidence type="ECO:0000256" key="5">
    <source>
        <dbReference type="SAM" id="SignalP"/>
    </source>
</evidence>
<dbReference type="eggNOG" id="ENOG502S9AN">
    <property type="taxonomic scope" value="Eukaryota"/>
</dbReference>
<evidence type="ECO:0000256" key="4">
    <source>
        <dbReference type="ARBA" id="ARBA00023157"/>
    </source>
</evidence>
<evidence type="ECO:0000256" key="2">
    <source>
        <dbReference type="ARBA" id="ARBA00010352"/>
    </source>
</evidence>
<reference evidence="6 7" key="1">
    <citation type="journal article" date="2012" name="Genome Biol.">
        <title>Sequencing three crocodilian genomes to illuminate the evolution of archosaurs and amniotes.</title>
        <authorList>
            <person name="St John J.A."/>
            <person name="Braun E.L."/>
            <person name="Isberg S.R."/>
            <person name="Miles L.G."/>
            <person name="Chong A.Y."/>
            <person name="Gongora J."/>
            <person name="Dalzell P."/>
            <person name="Moran C."/>
            <person name="Bed'hom B."/>
            <person name="Abzhanov A."/>
            <person name="Burgess S.C."/>
            <person name="Cooksey A.M."/>
            <person name="Castoe T.A."/>
            <person name="Crawford N.G."/>
            <person name="Densmore L.D."/>
            <person name="Drew J.C."/>
            <person name="Edwards S.V."/>
            <person name="Faircloth B.C."/>
            <person name="Fujita M.K."/>
            <person name="Greenwold M.J."/>
            <person name="Hoffmann F.G."/>
            <person name="Howard J.M."/>
            <person name="Iguchi T."/>
            <person name="Janes D.E."/>
            <person name="Khan S.Y."/>
            <person name="Kohno S."/>
            <person name="de Koning A.J."/>
            <person name="Lance S.L."/>
            <person name="McCarthy F.M."/>
            <person name="McCormack J.E."/>
            <person name="Merchant M.E."/>
            <person name="Peterson D.G."/>
            <person name="Pollock D.D."/>
            <person name="Pourmand N."/>
            <person name="Raney B.J."/>
            <person name="Roessler K.A."/>
            <person name="Sanford J.R."/>
            <person name="Sawyer R.H."/>
            <person name="Schmidt C.J."/>
            <person name="Triplett E.W."/>
            <person name="Tuberville T.D."/>
            <person name="Venegas-Anaya M."/>
            <person name="Howard J.T."/>
            <person name="Jarvis E.D."/>
            <person name="Guillette L.J.Jr."/>
            <person name="Glenn T.C."/>
            <person name="Green R.E."/>
            <person name="Ray D.A."/>
        </authorList>
    </citation>
    <scope>NUCLEOTIDE SEQUENCE [LARGE SCALE GENOMIC DNA]</scope>
    <source>
        <strain evidence="6">KSC_2009_1</strain>
    </source>
</reference>
<dbReference type="Gene3D" id="2.20.25.590">
    <property type="match status" value="1"/>
</dbReference>
<comment type="similarity">
    <text evidence="2">Belongs to the beta-microseminoprotein family.</text>
</comment>
<evidence type="ECO:0000256" key="3">
    <source>
        <dbReference type="ARBA" id="ARBA00022525"/>
    </source>
</evidence>
<dbReference type="PANTHER" id="PTHR10500">
    <property type="entry name" value="BETA-MICROSEMINOPROTEIN"/>
    <property type="match status" value="1"/>
</dbReference>
<name>A0A151MKS1_ALLMI</name>
<evidence type="ECO:0000313" key="6">
    <source>
        <dbReference type="EMBL" id="KYO25151.1"/>
    </source>
</evidence>
<comment type="caution">
    <text evidence="6">The sequence shown here is derived from an EMBL/GenBank/DDBJ whole genome shotgun (WGS) entry which is preliminary data.</text>
</comment>
<dbReference type="Proteomes" id="UP000050525">
    <property type="component" value="Unassembled WGS sequence"/>
</dbReference>
<feature type="signal peptide" evidence="5">
    <location>
        <begin position="1"/>
        <end position="20"/>
    </location>
</feature>
<keyword evidence="4" id="KW-1015">Disulfide bond</keyword>
<feature type="chain" id="PRO_5007585224" evidence="5">
    <location>
        <begin position="21"/>
        <end position="111"/>
    </location>
</feature>
<dbReference type="EMBL" id="AKHW03005917">
    <property type="protein sequence ID" value="KYO25151.1"/>
    <property type="molecule type" value="Genomic_DNA"/>
</dbReference>
<evidence type="ECO:0000256" key="1">
    <source>
        <dbReference type="ARBA" id="ARBA00004613"/>
    </source>
</evidence>
<keyword evidence="7" id="KW-1185">Reference proteome</keyword>
<keyword evidence="5" id="KW-0732">Signal</keyword>
<comment type="subcellular location">
    <subcellularLocation>
        <location evidence="1">Secreted</location>
    </subcellularLocation>
</comment>
<dbReference type="AlphaFoldDB" id="A0A151MKS1"/>
<gene>
    <name evidence="6" type="ORF">Y1Q_0001778</name>
</gene>